<reference evidence="2 3" key="1">
    <citation type="submission" date="2019-02" db="EMBL/GenBank/DDBJ databases">
        <title>Pedobacter sp. RP-1-13 sp. nov., isolated from Arctic soil.</title>
        <authorList>
            <person name="Dahal R.H."/>
        </authorList>
    </citation>
    <scope>NUCLEOTIDE SEQUENCE [LARGE SCALE GENOMIC DNA]</scope>
    <source>
        <strain evidence="2 3">RP-1-13</strain>
    </source>
</reference>
<evidence type="ECO:0000313" key="2">
    <source>
        <dbReference type="EMBL" id="TCC93389.1"/>
    </source>
</evidence>
<feature type="transmembrane region" description="Helical" evidence="1">
    <location>
        <begin position="191"/>
        <end position="224"/>
    </location>
</feature>
<proteinExistence type="predicted"/>
<feature type="transmembrane region" description="Helical" evidence="1">
    <location>
        <begin position="244"/>
        <end position="264"/>
    </location>
</feature>
<organism evidence="2 3">
    <name type="scientific">Pedobacter frigiditerrae</name>
    <dbReference type="NCBI Taxonomy" id="2530452"/>
    <lineage>
        <taxon>Bacteria</taxon>
        <taxon>Pseudomonadati</taxon>
        <taxon>Bacteroidota</taxon>
        <taxon>Sphingobacteriia</taxon>
        <taxon>Sphingobacteriales</taxon>
        <taxon>Sphingobacteriaceae</taxon>
        <taxon>Pedobacter</taxon>
    </lineage>
</organism>
<dbReference type="EMBL" id="SJSK01000001">
    <property type="protein sequence ID" value="TCC93389.1"/>
    <property type="molecule type" value="Genomic_DNA"/>
</dbReference>
<comment type="caution">
    <text evidence="2">The sequence shown here is derived from an EMBL/GenBank/DDBJ whole genome shotgun (WGS) entry which is preliminary data.</text>
</comment>
<accession>A0A4R0N0X3</accession>
<keyword evidence="1" id="KW-0812">Transmembrane</keyword>
<keyword evidence="1" id="KW-1133">Transmembrane helix</keyword>
<protein>
    <recommendedName>
        <fullName evidence="4">Glycerophosphoryl diester phosphodiesterase membrane domain-containing protein</fullName>
    </recommendedName>
</protein>
<dbReference type="RefSeq" id="WP_131551258.1">
    <property type="nucleotide sequence ID" value="NZ_SJSK01000001.1"/>
</dbReference>
<dbReference type="Proteomes" id="UP000292884">
    <property type="component" value="Unassembled WGS sequence"/>
</dbReference>
<evidence type="ECO:0000313" key="3">
    <source>
        <dbReference type="Proteomes" id="UP000292884"/>
    </source>
</evidence>
<feature type="transmembrane region" description="Helical" evidence="1">
    <location>
        <begin position="128"/>
        <end position="156"/>
    </location>
</feature>
<feature type="transmembrane region" description="Helical" evidence="1">
    <location>
        <begin position="35"/>
        <end position="61"/>
    </location>
</feature>
<keyword evidence="1" id="KW-0472">Membrane</keyword>
<evidence type="ECO:0000256" key="1">
    <source>
        <dbReference type="SAM" id="Phobius"/>
    </source>
</evidence>
<sequence length="294" mass="33061">MENKVEFKKRREFGEIISDTFLFIKQNFKPLMTAVLYLCGLFLIAGLISSIMAQLQIVGAMEGIKRGTINSPFAMLYNFSLGYLFVIIFMVCSYTSFYVTVLSYISIYIQKGNVAPTVDEVWAYYKFYFFRVMGSGILMTAFLIVCFILCLVPGIWVFPAVSLFYPIMVIENAGLGYSFNRCFKLVADEWWITAATMIVIGIIAAACSYVIQVPAMIIAMASAFTHVEQPITKTYAIVTSLAQQLSQVFMVIPIIGTTFIYFNLVERKENTGLLSRIESLGQTAAPENSTPEEY</sequence>
<gene>
    <name evidence="2" type="ORF">EZ428_01045</name>
</gene>
<name>A0A4R0N0X3_9SPHI</name>
<dbReference type="OrthoDB" id="1049480at2"/>
<feature type="transmembrane region" description="Helical" evidence="1">
    <location>
        <begin position="162"/>
        <end position="179"/>
    </location>
</feature>
<feature type="transmembrane region" description="Helical" evidence="1">
    <location>
        <begin position="81"/>
        <end position="107"/>
    </location>
</feature>
<dbReference type="AlphaFoldDB" id="A0A4R0N0X3"/>
<evidence type="ECO:0008006" key="4">
    <source>
        <dbReference type="Google" id="ProtNLM"/>
    </source>
</evidence>
<keyword evidence="3" id="KW-1185">Reference proteome</keyword>